<evidence type="ECO:0000313" key="1">
    <source>
        <dbReference type="EMBL" id="KAI3809892.1"/>
    </source>
</evidence>
<name>A0ACB9IS77_9ASTR</name>
<keyword evidence="2" id="KW-1185">Reference proteome</keyword>
<sequence length="163" mass="18616">MDVGRRFYPNCDGSNVDSRRHRFVGLGDLEVDPRRRLQPHPKAFHRKDVVIISEGRSTVQVLNLVTPSSSPPPFSAQFSLKYFHRPWCDGMSGHGLTYRDEMKFGCFMNEFCVLAEGKKGNKLFVGQLVGEEEVGVLSTEGSRKESIERIGWRRWTDRRLEGG</sequence>
<gene>
    <name evidence="1" type="ORF">L1987_19495</name>
</gene>
<organism evidence="1 2">
    <name type="scientific">Smallanthus sonchifolius</name>
    <dbReference type="NCBI Taxonomy" id="185202"/>
    <lineage>
        <taxon>Eukaryota</taxon>
        <taxon>Viridiplantae</taxon>
        <taxon>Streptophyta</taxon>
        <taxon>Embryophyta</taxon>
        <taxon>Tracheophyta</taxon>
        <taxon>Spermatophyta</taxon>
        <taxon>Magnoliopsida</taxon>
        <taxon>eudicotyledons</taxon>
        <taxon>Gunneridae</taxon>
        <taxon>Pentapetalae</taxon>
        <taxon>asterids</taxon>
        <taxon>campanulids</taxon>
        <taxon>Asterales</taxon>
        <taxon>Asteraceae</taxon>
        <taxon>Asteroideae</taxon>
        <taxon>Heliantheae alliance</taxon>
        <taxon>Millerieae</taxon>
        <taxon>Smallanthus</taxon>
    </lineage>
</organism>
<dbReference type="EMBL" id="CM042024">
    <property type="protein sequence ID" value="KAI3809892.1"/>
    <property type="molecule type" value="Genomic_DNA"/>
</dbReference>
<evidence type="ECO:0000313" key="2">
    <source>
        <dbReference type="Proteomes" id="UP001056120"/>
    </source>
</evidence>
<reference evidence="1 2" key="2">
    <citation type="journal article" date="2022" name="Mol. Ecol. Resour.">
        <title>The genomes of chicory, endive, great burdock and yacon provide insights into Asteraceae paleo-polyploidization history and plant inulin production.</title>
        <authorList>
            <person name="Fan W."/>
            <person name="Wang S."/>
            <person name="Wang H."/>
            <person name="Wang A."/>
            <person name="Jiang F."/>
            <person name="Liu H."/>
            <person name="Zhao H."/>
            <person name="Xu D."/>
            <person name="Zhang Y."/>
        </authorList>
    </citation>
    <scope>NUCLEOTIDE SEQUENCE [LARGE SCALE GENOMIC DNA]</scope>
    <source>
        <strain evidence="2">cv. Yunnan</strain>
        <tissue evidence="1">Leaves</tissue>
    </source>
</reference>
<reference evidence="2" key="1">
    <citation type="journal article" date="2022" name="Mol. Ecol. Resour.">
        <title>The genomes of chicory, endive, great burdock and yacon provide insights into Asteraceae palaeo-polyploidization history and plant inulin production.</title>
        <authorList>
            <person name="Fan W."/>
            <person name="Wang S."/>
            <person name="Wang H."/>
            <person name="Wang A."/>
            <person name="Jiang F."/>
            <person name="Liu H."/>
            <person name="Zhao H."/>
            <person name="Xu D."/>
            <person name="Zhang Y."/>
        </authorList>
    </citation>
    <scope>NUCLEOTIDE SEQUENCE [LARGE SCALE GENOMIC DNA]</scope>
    <source>
        <strain evidence="2">cv. Yunnan</strain>
    </source>
</reference>
<dbReference type="Proteomes" id="UP001056120">
    <property type="component" value="Linkage Group LG07"/>
</dbReference>
<comment type="caution">
    <text evidence="1">The sequence shown here is derived from an EMBL/GenBank/DDBJ whole genome shotgun (WGS) entry which is preliminary data.</text>
</comment>
<proteinExistence type="predicted"/>
<protein>
    <submittedName>
        <fullName evidence="1">Uncharacterized protein</fullName>
    </submittedName>
</protein>
<accession>A0ACB9IS77</accession>